<protein>
    <submittedName>
        <fullName evidence="2">Uncharacterized protein</fullName>
    </submittedName>
</protein>
<keyword evidence="3" id="KW-1185">Reference proteome</keyword>
<name>A0ABS8Y7X1_DATST</name>
<reference evidence="2 3" key="1">
    <citation type="journal article" date="2021" name="BMC Genomics">
        <title>Datura genome reveals duplications of psychoactive alkaloid biosynthetic genes and high mutation rate following tissue culture.</title>
        <authorList>
            <person name="Rajewski A."/>
            <person name="Carter-House D."/>
            <person name="Stajich J."/>
            <person name="Litt A."/>
        </authorList>
    </citation>
    <scope>NUCLEOTIDE SEQUENCE [LARGE SCALE GENOMIC DNA]</scope>
    <source>
        <strain evidence="2">AR-01</strain>
    </source>
</reference>
<feature type="compositionally biased region" description="Polar residues" evidence="1">
    <location>
        <begin position="61"/>
        <end position="79"/>
    </location>
</feature>
<feature type="region of interest" description="Disordered" evidence="1">
    <location>
        <begin position="1"/>
        <end position="79"/>
    </location>
</feature>
<dbReference type="EMBL" id="JACEIK010032972">
    <property type="protein sequence ID" value="MCE5166810.1"/>
    <property type="molecule type" value="Genomic_DNA"/>
</dbReference>
<organism evidence="2 3">
    <name type="scientific">Datura stramonium</name>
    <name type="common">Jimsonweed</name>
    <name type="synonym">Common thornapple</name>
    <dbReference type="NCBI Taxonomy" id="4076"/>
    <lineage>
        <taxon>Eukaryota</taxon>
        <taxon>Viridiplantae</taxon>
        <taxon>Streptophyta</taxon>
        <taxon>Embryophyta</taxon>
        <taxon>Tracheophyta</taxon>
        <taxon>Spermatophyta</taxon>
        <taxon>Magnoliopsida</taxon>
        <taxon>eudicotyledons</taxon>
        <taxon>Gunneridae</taxon>
        <taxon>Pentapetalae</taxon>
        <taxon>asterids</taxon>
        <taxon>lamiids</taxon>
        <taxon>Solanales</taxon>
        <taxon>Solanaceae</taxon>
        <taxon>Solanoideae</taxon>
        <taxon>Datureae</taxon>
        <taxon>Datura</taxon>
    </lineage>
</organism>
<dbReference type="Proteomes" id="UP000823775">
    <property type="component" value="Unassembled WGS sequence"/>
</dbReference>
<evidence type="ECO:0000256" key="1">
    <source>
        <dbReference type="SAM" id="MobiDB-lite"/>
    </source>
</evidence>
<sequence length="79" mass="8303">REVYNESAMEDIEEIGMEPSTNPEGESVTQVEGTHDEISNIPTVQGTSSNAEPSDTVEASELTTSLNTSGDEPGSSQAT</sequence>
<feature type="compositionally biased region" description="Polar residues" evidence="1">
    <location>
        <begin position="19"/>
        <end position="32"/>
    </location>
</feature>
<evidence type="ECO:0000313" key="3">
    <source>
        <dbReference type="Proteomes" id="UP000823775"/>
    </source>
</evidence>
<comment type="caution">
    <text evidence="2">The sequence shown here is derived from an EMBL/GenBank/DDBJ whole genome shotgun (WGS) entry which is preliminary data.</text>
</comment>
<feature type="compositionally biased region" description="Polar residues" evidence="1">
    <location>
        <begin position="40"/>
        <end position="53"/>
    </location>
</feature>
<gene>
    <name evidence="2" type="ORF">HAX54_027116</name>
</gene>
<accession>A0ABS8Y7X1</accession>
<proteinExistence type="predicted"/>
<feature type="non-terminal residue" evidence="2">
    <location>
        <position position="1"/>
    </location>
</feature>
<evidence type="ECO:0000313" key="2">
    <source>
        <dbReference type="EMBL" id="MCE5166810.1"/>
    </source>
</evidence>